<dbReference type="Proteomes" id="UP000184406">
    <property type="component" value="Unassembled WGS sequence"/>
</dbReference>
<dbReference type="EMBL" id="FQUX01000005">
    <property type="protein sequence ID" value="SHF55341.1"/>
    <property type="molecule type" value="Genomic_DNA"/>
</dbReference>
<evidence type="ECO:0000313" key="2">
    <source>
        <dbReference type="EMBL" id="SHF55341.1"/>
    </source>
</evidence>
<gene>
    <name evidence="2" type="ORF">SAMN03080594_10596</name>
</gene>
<keyword evidence="3" id="KW-1185">Reference proteome</keyword>
<organism evidence="2 3">
    <name type="scientific">Arenibacter palladensis</name>
    <dbReference type="NCBI Taxonomy" id="237373"/>
    <lineage>
        <taxon>Bacteria</taxon>
        <taxon>Pseudomonadati</taxon>
        <taxon>Bacteroidota</taxon>
        <taxon>Flavobacteriia</taxon>
        <taxon>Flavobacteriales</taxon>
        <taxon>Flavobacteriaceae</taxon>
        <taxon>Arenibacter</taxon>
    </lineage>
</organism>
<evidence type="ECO:0000313" key="3">
    <source>
        <dbReference type="Proteomes" id="UP000184406"/>
    </source>
</evidence>
<name>A0A1M5CKW5_9FLAO</name>
<keyword evidence="1" id="KW-0472">Membrane</keyword>
<keyword evidence="1" id="KW-0812">Transmembrane</keyword>
<proteinExistence type="predicted"/>
<protein>
    <submittedName>
        <fullName evidence="2">Uncharacterized protein</fullName>
    </submittedName>
</protein>
<evidence type="ECO:0000256" key="1">
    <source>
        <dbReference type="SAM" id="Phobius"/>
    </source>
</evidence>
<dbReference type="AlphaFoldDB" id="A0A1M5CKW5"/>
<accession>A0A1M5CKW5</accession>
<keyword evidence="1" id="KW-1133">Transmembrane helix</keyword>
<feature type="transmembrane region" description="Helical" evidence="1">
    <location>
        <begin position="7"/>
        <end position="27"/>
    </location>
</feature>
<sequence length="31" mass="3488">MKKKFNFIDLVLTFSGAFAVIVLLLVVSKFV</sequence>
<reference evidence="3" key="1">
    <citation type="submission" date="2016-11" db="EMBL/GenBank/DDBJ databases">
        <authorList>
            <person name="Varghese N."/>
            <person name="Submissions S."/>
        </authorList>
    </citation>
    <scope>NUCLEOTIDE SEQUENCE [LARGE SCALE GENOMIC DNA]</scope>
    <source>
        <strain evidence="3">DSM 17539</strain>
    </source>
</reference>